<dbReference type="EMBL" id="BDEQ01000001">
    <property type="protein sequence ID" value="GAT97565.1"/>
    <property type="molecule type" value="Genomic_DNA"/>
</dbReference>
<dbReference type="FunFam" id="3.40.50.300:FF:002080">
    <property type="entry name" value="Uncharacterized protein"/>
    <property type="match status" value="1"/>
</dbReference>
<dbReference type="VEuPathDB" id="AmoebaDB:KM1_183240"/>
<dbReference type="VEuPathDB" id="AmoebaDB:EHI7A_171720"/>
<dbReference type="PANTHER" id="PTHR32046">
    <property type="entry name" value="G DOMAIN-CONTAINING PROTEIN"/>
    <property type="match status" value="1"/>
</dbReference>
<accession>A0A5K1UFU6</accession>
<dbReference type="VEuPathDB" id="AmoebaDB:EHI_090940"/>
<dbReference type="Gene3D" id="3.40.50.300">
    <property type="entry name" value="P-loop containing nucleotide triphosphate hydrolases"/>
    <property type="match status" value="1"/>
</dbReference>
<feature type="coiled-coil region" evidence="2">
    <location>
        <begin position="680"/>
        <end position="707"/>
    </location>
</feature>
<dbReference type="Proteomes" id="UP000078387">
    <property type="component" value="Unassembled WGS sequence"/>
</dbReference>
<dbReference type="InterPro" id="IPR006703">
    <property type="entry name" value="G_AIG1"/>
</dbReference>
<name>A0A5K1UFU6_ENTHI</name>
<dbReference type="AlphaFoldDB" id="A0A5K1UFU6"/>
<dbReference type="CDD" id="cd00882">
    <property type="entry name" value="Ras_like_GTPase"/>
    <property type="match status" value="1"/>
</dbReference>
<dbReference type="SUPFAM" id="SSF52540">
    <property type="entry name" value="P-loop containing nucleoside triphosphate hydrolases"/>
    <property type="match status" value="2"/>
</dbReference>
<evidence type="ECO:0000259" key="3">
    <source>
        <dbReference type="Pfam" id="PF04548"/>
    </source>
</evidence>
<dbReference type="OMA" id="VARIWSN"/>
<evidence type="ECO:0000256" key="2">
    <source>
        <dbReference type="SAM" id="Coils"/>
    </source>
</evidence>
<keyword evidence="1" id="KW-0547">Nucleotide-binding</keyword>
<dbReference type="PANTHER" id="PTHR32046:SF14">
    <property type="match status" value="1"/>
</dbReference>
<gene>
    <name evidence="4" type="ORF">CL6EHI_090940</name>
</gene>
<evidence type="ECO:0000313" key="5">
    <source>
        <dbReference type="Proteomes" id="UP000078387"/>
    </source>
</evidence>
<dbReference type="VEuPathDB" id="AmoebaDB:KM1_331420"/>
<dbReference type="Pfam" id="PF04548">
    <property type="entry name" value="AIG1"/>
    <property type="match status" value="1"/>
</dbReference>
<evidence type="ECO:0000313" key="4">
    <source>
        <dbReference type="EMBL" id="GAT97565.1"/>
    </source>
</evidence>
<keyword evidence="2" id="KW-0175">Coiled coil</keyword>
<dbReference type="VEuPathDB" id="AmoebaDB:EHI5A_061210"/>
<proteinExistence type="predicted"/>
<reference evidence="4 5" key="1">
    <citation type="submission" date="2016-05" db="EMBL/GenBank/DDBJ databases">
        <title>First whole genome sequencing of Entamoeba histolytica HM1:IMSS-clone-6.</title>
        <authorList>
            <person name="Mukherjee Avik.K."/>
            <person name="Izumyama S."/>
            <person name="Nakada-Tsukui K."/>
            <person name="Nozaki T."/>
        </authorList>
    </citation>
    <scope>NUCLEOTIDE SEQUENCE [LARGE SCALE GENOMIC DNA]</scope>
    <source>
        <strain evidence="4 5">HM1:IMSS clone 6</strain>
    </source>
</reference>
<comment type="caution">
    <text evidence="4">The sequence shown here is derived from an EMBL/GenBank/DDBJ whole genome shotgun (WGS) entry which is preliminary data.</text>
</comment>
<organism evidence="4 5">
    <name type="scientific">Entamoeba histolytica</name>
    <dbReference type="NCBI Taxonomy" id="5759"/>
    <lineage>
        <taxon>Eukaryota</taxon>
        <taxon>Amoebozoa</taxon>
        <taxon>Evosea</taxon>
        <taxon>Archamoebae</taxon>
        <taxon>Mastigamoebida</taxon>
        <taxon>Entamoebidae</taxon>
        <taxon>Entamoeba</taxon>
    </lineage>
</organism>
<protein>
    <recommendedName>
        <fullName evidence="3">AIG1-type G domain-containing protein</fullName>
    </recommendedName>
</protein>
<dbReference type="VEuPathDB" id="AmoebaDB:EHI7A_170380"/>
<sequence>MSRVIVRFILNGQCIANKPLNSQDNLKIAREKIKGKMLDSQHFLTKDGDLIDVNDEESYTIGDVIDEKRIINIKGTEVKIGIRIKINDKVLTTIEIDNKTTINIIRTLVQNIPESAHFYTLDNDKIERDEEEEFTVEDIINNEEINLKEEKENIPEINDITIGICLNGKPLIKKQFNKTNSLSDVRKEIENVKQIPKDFVFEDLEGFKIPIDDEQSLKLTSILYNNKINITTEVTGVSEPSTTTSLLGSPNNSTIPGNSLTNSITSDISLSNNTCIFEPNIPIEGSIRLKSHEEGMLKIYLYPNEPFNQKDESDAIAILVVGQTGSGKTTLLNSFVNALYGIKITDDFRYIIINEDNLKQNKDQSISQTSQVTIYNIKRTKRTPPIKIIDTPGFGDTRGITWDIEITKQIKEAFETKVLDLNAICFVAPSSNVRLTASQKYIFGNIIDLFGKDVKKNFIAMLTFCDGKKPQVINALQSKECIFSTIIPEIDNPWYLKFNNSAIYDDNTEDEFTQMFWKLGMKNFDDFITKLLNLPRISLEKSREVLKRRERIKVQLEGLRTSLNNGLSKLDEIKQIYEQFYLNRDKVKNNENFTFTVNITVQKKIDLERGEYVTNCLKCNKTCHYPCGIAGDVKDGCACIDNDYCNVCGCHYTRHANSKYRFDYVIEKEQQTAQEVLERYNEGKKGMASAESMLKKLEEDYYKIQMECYDKEVEIVECINTLSAIALNDKITGSNEYLDIMIQSENDEKKTGYKVRIEGYKQLKQANDIIEGIMKKSTTKKSKDEIKAELKRRKTDLVNGQKITLDKNCEGCVIC</sequence>
<dbReference type="InterPro" id="IPR027417">
    <property type="entry name" value="P-loop_NTPase"/>
</dbReference>
<evidence type="ECO:0000256" key="1">
    <source>
        <dbReference type="ARBA" id="ARBA00022741"/>
    </source>
</evidence>
<dbReference type="GO" id="GO:0005525">
    <property type="term" value="F:GTP binding"/>
    <property type="evidence" value="ECO:0007669"/>
    <property type="project" value="InterPro"/>
</dbReference>
<feature type="domain" description="AIG1-type G" evidence="3">
    <location>
        <begin position="317"/>
        <end position="508"/>
    </location>
</feature>